<dbReference type="EMBL" id="NHOO01000016">
    <property type="protein sequence ID" value="OVE46694.1"/>
    <property type="molecule type" value="Genomic_DNA"/>
</dbReference>
<accession>A0A202B588</accession>
<evidence type="ECO:0008006" key="3">
    <source>
        <dbReference type="Google" id="ProtNLM"/>
    </source>
</evidence>
<evidence type="ECO:0000313" key="1">
    <source>
        <dbReference type="EMBL" id="OVE46694.1"/>
    </source>
</evidence>
<dbReference type="Proteomes" id="UP000196342">
    <property type="component" value="Unassembled WGS sequence"/>
</dbReference>
<keyword evidence="2" id="KW-1185">Reference proteome</keyword>
<dbReference type="AlphaFoldDB" id="A0A202B588"/>
<dbReference type="NCBIfam" id="TIGR01560">
    <property type="entry name" value="put_DNA_pack"/>
    <property type="match status" value="1"/>
</dbReference>
<organism evidence="1 2">
    <name type="scientific">Chromobacterium violaceum</name>
    <dbReference type="NCBI Taxonomy" id="536"/>
    <lineage>
        <taxon>Bacteria</taxon>
        <taxon>Pseudomonadati</taxon>
        <taxon>Pseudomonadota</taxon>
        <taxon>Betaproteobacteria</taxon>
        <taxon>Neisseriales</taxon>
        <taxon>Chromobacteriaceae</taxon>
        <taxon>Chromobacterium</taxon>
    </lineage>
</organism>
<reference evidence="1 2" key="1">
    <citation type="submission" date="2017-05" db="EMBL/GenBank/DDBJ databases">
        <title>Chromobacterium violaceum GHPS1 isolated from Hydrocarbon polluted soil in French Guiana display an awesome secondary metabolite arsenal and a battery of drug and heavy-metal-resistance and detoxification of xenobiotics proteins.</title>
        <authorList>
            <person name="Belbahri L."/>
        </authorList>
    </citation>
    <scope>NUCLEOTIDE SEQUENCE [LARGE SCALE GENOMIC DNA]</scope>
    <source>
        <strain evidence="1 2">GHPS1</strain>
    </source>
</reference>
<dbReference type="Pfam" id="PF05135">
    <property type="entry name" value="Phage_connect_1"/>
    <property type="match status" value="1"/>
</dbReference>
<name>A0A202B588_CHRVL</name>
<dbReference type="Gene3D" id="1.10.3230.30">
    <property type="entry name" value="Phage gp6-like head-tail connector protein"/>
    <property type="match status" value="1"/>
</dbReference>
<sequence length="180" mass="19809">MLTTLSNVKAWLNLPGAENDALLERLIESASAFIESWCGRRFAVQAYTEHRDGTGKDMLMFGAWPVTEVASVVIDGRPIPPAADFSAAGYRFDEQALVLQGYCFARGRRNVVISYTAGYPQIPADIEHACIDLIALRFKERDRIGHQSKSLAGETVTFYIGELSPAARAALAQYKKVVPI</sequence>
<protein>
    <recommendedName>
        <fullName evidence="3">Phage gp6-like head-tail connector protein</fullName>
    </recommendedName>
</protein>
<evidence type="ECO:0000313" key="2">
    <source>
        <dbReference type="Proteomes" id="UP000196342"/>
    </source>
</evidence>
<comment type="caution">
    <text evidence="1">The sequence shown here is derived from an EMBL/GenBank/DDBJ whole genome shotgun (WGS) entry which is preliminary data.</text>
</comment>
<dbReference type="RefSeq" id="WP_087698465.1">
    <property type="nucleotide sequence ID" value="NZ_NHOO01000016.1"/>
</dbReference>
<dbReference type="CDD" id="cd08054">
    <property type="entry name" value="gp6"/>
    <property type="match status" value="1"/>
</dbReference>
<proteinExistence type="predicted"/>
<gene>
    <name evidence="1" type="ORF">CBW21_17510</name>
</gene>
<dbReference type="InterPro" id="IPR006450">
    <property type="entry name" value="Phage_HK97_gp6-like"/>
</dbReference>
<dbReference type="InterPro" id="IPR021146">
    <property type="entry name" value="Phage_gp6-like_head-tail"/>
</dbReference>